<evidence type="ECO:0000313" key="1">
    <source>
        <dbReference type="Ensembl" id="ENSP00000396498.1"/>
    </source>
</evidence>
<dbReference type="Antibodypedia" id="76939">
    <property type="antibodies" value="2 antibodies from 2 providers"/>
</dbReference>
<reference evidence="1 2" key="3">
    <citation type="journal article" date="2004" name="Nature">
        <title>Finishing the euchromatic sequence of the human genome.</title>
        <authorList>
            <consortium name="International Human Genome Sequencing Consortium"/>
        </authorList>
    </citation>
    <scope>NUCLEOTIDE SEQUENCE [LARGE SCALE GENOMIC DNA]</scope>
</reference>
<sequence length="9" mass="1076">MVKEKKKAD</sequence>
<proteinExistence type="predicted"/>
<reference evidence="1 2" key="1">
    <citation type="journal article" date="2001" name="Nature">
        <title>Initial sequencing and analysis of the human genome.</title>
        <authorList>
            <consortium name="International Human Genome Sequencing Consortium"/>
            <person name="Lander E.S."/>
            <person name="Linton L.M."/>
            <person name="Birren B."/>
            <person name="Nusbaum C."/>
            <person name="Zody M.C."/>
            <person name="Baldwin J."/>
            <person name="Devon K."/>
            <person name="Dewar K."/>
            <person name="Doyle M."/>
            <person name="FitzHugh W."/>
            <person name="Funke R."/>
            <person name="Gage D."/>
            <person name="Harris K."/>
            <person name="Heaford A."/>
            <person name="Howland J."/>
            <person name="Kann L."/>
            <person name="Lehoczky J."/>
            <person name="LeVine R."/>
            <person name="McEwan P."/>
            <person name="McKernan K."/>
            <person name="Meldrim J."/>
            <person name="Mesirov J.P."/>
            <person name="Miranda C."/>
            <person name="Morris W."/>
            <person name="Naylor J."/>
            <person name="Raymond C."/>
            <person name="Rosetti M."/>
            <person name="Santos R."/>
            <person name="Sheridan A."/>
            <person name="Sougnez C."/>
            <person name="Stange-Thomann N."/>
            <person name="Stojanovic N."/>
            <person name="Subramanian A."/>
            <person name="Wyman D."/>
            <person name="Rogers J."/>
            <person name="Sulston J."/>
            <person name="Ainscough R."/>
            <person name="Beck S."/>
            <person name="Bentley D."/>
            <person name="Burton J."/>
            <person name="Clee C."/>
            <person name="Carter N."/>
            <person name="Coulson A."/>
            <person name="Deadman R."/>
            <person name="Deloukas P."/>
            <person name="Dunham A."/>
            <person name="Dunham I."/>
            <person name="Durbin R."/>
            <person name="French L."/>
            <person name="Grafham D."/>
            <person name="Gregory S."/>
            <person name="Hubbard T."/>
            <person name="Humphray S."/>
            <person name="Hunt A."/>
            <person name="Jones M."/>
            <person name="Lloyd C."/>
            <person name="McMurray A."/>
            <person name="Matthews L."/>
            <person name="Mercer S."/>
            <person name="Milne S."/>
            <person name="Mullikin J.C."/>
            <person name="Mungall A."/>
            <person name="Plumb R."/>
            <person name="Ross M."/>
            <person name="Shownkeen R."/>
            <person name="Sims S."/>
            <person name="Waterston R.H."/>
            <person name="Wilson R.K."/>
            <person name="Hillier L.W."/>
            <person name="McPherson J.D."/>
            <person name="Marra M.A."/>
            <person name="Mardis E.R."/>
            <person name="Fulton L.A."/>
            <person name="Chinwalla A.T."/>
            <person name="Pepin K.H."/>
            <person name="Gish W.R."/>
            <person name="Chissoe S.L."/>
            <person name="Wendl M.C."/>
            <person name="Delehaunty K.D."/>
            <person name="Miner T.L."/>
            <person name="Delehaunty A."/>
            <person name="Kramer J.B."/>
            <person name="Cook L.L."/>
            <person name="Fulton R.S."/>
            <person name="Johnson D.L."/>
            <person name="Minx P.J."/>
            <person name="Clifton S.W."/>
            <person name="Hawkins T."/>
            <person name="Branscomb E."/>
            <person name="Predki P."/>
            <person name="Richardson P."/>
            <person name="Wenning S."/>
            <person name="Slezak T."/>
            <person name="Doggett N."/>
            <person name="Cheng J.F."/>
            <person name="Olsen A."/>
            <person name="Lucas S."/>
            <person name="Elkin C."/>
            <person name="Uberbacher E."/>
            <person name="Frazier M."/>
            <person name="Gibbs R.A."/>
            <person name="Muzny D.M."/>
            <person name="Scherer S.E."/>
            <person name="Bouck J.B."/>
            <person name="Sodergren E.J."/>
            <person name="Worley K.C."/>
            <person name="Rives C.M."/>
            <person name="Gorrell J.H."/>
            <person name="Metzker M.L."/>
            <person name="Naylor S.L."/>
            <person name="Kucherlapati R.S."/>
            <person name="Nelson D.L."/>
            <person name="Weinstock G.M."/>
            <person name="Sakaki Y."/>
            <person name="Fujiyama A."/>
            <person name="Hattori M."/>
            <person name="Yada T."/>
            <person name="Toyoda A."/>
            <person name="Itoh T."/>
            <person name="Kawagoe C."/>
            <person name="Watanabe H."/>
            <person name="Totoki Y."/>
            <person name="Taylor T."/>
            <person name="Weissenbach J."/>
            <person name="Heilig R."/>
            <person name="Saurin W."/>
            <person name="Artiguenave F."/>
            <person name="Brottier P."/>
            <person name="Bruls T."/>
            <person name="Pelletier E."/>
            <person name="Robert C."/>
            <person name="Wincker P."/>
            <person name="Smith D.R."/>
            <person name="Doucette-Stamm L."/>
            <person name="Rubenfield M."/>
            <person name="Weinstock K."/>
            <person name="Lee H.M."/>
            <person name="Dubois J."/>
            <person name="Rosenthal A."/>
            <person name="Platzer M."/>
            <person name="Nyakatura G."/>
            <person name="Taudien S."/>
            <person name="Rump A."/>
            <person name="Yang H."/>
            <person name="Yu J."/>
            <person name="Wang J."/>
            <person name="Huang G."/>
            <person name="Gu J."/>
            <person name="Hood L."/>
            <person name="Rowen L."/>
            <person name="Madan A."/>
            <person name="Qin S."/>
            <person name="Davis R.W."/>
            <person name="Federspiel N.A."/>
            <person name="Abola A.P."/>
            <person name="Proctor M.J."/>
            <person name="Myers R.M."/>
            <person name="Schmutz J."/>
            <person name="Dickson M."/>
            <person name="Grimwood J."/>
            <person name="Cox D.R."/>
            <person name="Olson M.V."/>
            <person name="Kaul R."/>
            <person name="Raymond C."/>
            <person name="Shimizu N."/>
            <person name="Kawasaki K."/>
            <person name="Minoshima S."/>
            <person name="Evans G.A."/>
            <person name="Athanasiou M."/>
            <person name="Schultz R."/>
            <person name="Roe B.A."/>
            <person name="Chen F."/>
            <person name="Pan H."/>
            <person name="Ramser J."/>
            <person name="Lehrach H."/>
            <person name="Reinhardt R."/>
            <person name="McCombie W.R."/>
            <person name="de la Bastide M."/>
            <person name="Dedhia N."/>
            <person name="Blocker H."/>
            <person name="Hornischer K."/>
            <person name="Nordsiek G."/>
            <person name="Agarwala R."/>
            <person name="Aravind L."/>
            <person name="Bailey J.A."/>
            <person name="Bateman A."/>
            <person name="Batzoglou S."/>
            <person name="Birney E."/>
            <person name="Bork P."/>
            <person name="Brown D.G."/>
            <person name="Burge C.B."/>
            <person name="Cerutti L."/>
            <person name="Chen H.C."/>
            <person name="Church D."/>
            <person name="Clamp M."/>
            <person name="Copley R.R."/>
            <person name="Doerks T."/>
            <person name="Eddy S.R."/>
            <person name="Eichler E.E."/>
            <person name="Furey T.S."/>
            <person name="Galagan J."/>
            <person name="Gilbert J.G."/>
            <person name="Harmon C."/>
            <person name="Hayashizaki Y."/>
            <person name="Haussler D."/>
            <person name="Hermjakob H."/>
            <person name="Hokamp K."/>
            <person name="Jang W."/>
            <person name="Johnson L.S."/>
            <person name="Jones T.A."/>
            <person name="Kasif S."/>
            <person name="Kaspryzk A."/>
            <person name="Kennedy S."/>
            <person name="Kent W.J."/>
            <person name="Kitts P."/>
            <person name="Koonin E.V."/>
            <person name="Korf I."/>
            <person name="Kulp D."/>
            <person name="Lancet D."/>
            <person name="Lowe T.M."/>
            <person name="McLysaght A."/>
            <person name="Mikkelsen T."/>
            <person name="Moran J.V."/>
            <person name="Mulder N."/>
            <person name="Pollara V.J."/>
            <person name="Ponting C.P."/>
            <person name="Schuler G."/>
            <person name="Schultz J."/>
            <person name="Slater G."/>
            <person name="Smit A.F."/>
            <person name="Stupka E."/>
            <person name="Szustakowski J."/>
            <person name="Thierry-Mieg D."/>
            <person name="Thierry-Mieg J."/>
            <person name="Wagner L."/>
            <person name="Wallis J."/>
            <person name="Wheeler R."/>
            <person name="Williams A."/>
            <person name="Wolf Y.I."/>
            <person name="Wolfe K.H."/>
            <person name="Yang S.P."/>
            <person name="Yeh R.F."/>
            <person name="Collins F."/>
            <person name="Guyer M.S."/>
            <person name="Peterson J."/>
            <person name="Felsenfeld A."/>
            <person name="Wetterstrand K.A."/>
            <person name="Patrinos A."/>
            <person name="Morgan M.J."/>
            <person name="de Jong P."/>
            <person name="Catanese J.J."/>
            <person name="Osoegawa K."/>
            <person name="Shizuya H."/>
            <person name="Choi S."/>
            <person name="Chen Y.J."/>
        </authorList>
    </citation>
    <scope>NUCLEOTIDE SEQUENCE [LARGE SCALE GENOMIC DNA]</scope>
</reference>
<reference evidence="1 2" key="2">
    <citation type="journal article" date="2003" name="Nature">
        <title>The DNA sequence of human chromosome 7.</title>
        <authorList>
            <person name="Hillier L.W."/>
            <person name="Fulton R.S."/>
            <person name="Fulton L.A."/>
            <person name="Graves T.A."/>
            <person name="Pepin K.H."/>
            <person name="Wagner-McPherson C."/>
            <person name="Layman D."/>
            <person name="Maas J."/>
            <person name="Jaeger S."/>
            <person name="Walker R."/>
            <person name="Wylie K."/>
            <person name="Sekhon M."/>
            <person name="Becker M.C."/>
            <person name="O'Laughlin M.D."/>
            <person name="Schaller M.E."/>
            <person name="Fewell G.A."/>
            <person name="Delehaunty K.D."/>
            <person name="Miner T.L."/>
            <person name="Nash W.E."/>
            <person name="Cordes M."/>
            <person name="Du H."/>
            <person name="Sun H."/>
            <person name="Edwards J."/>
            <person name="Bradshaw-Cordum H."/>
            <person name="Ali J."/>
            <person name="Andrews S."/>
            <person name="Isak A."/>
            <person name="Vanbrunt A."/>
            <person name="Nguyen C."/>
            <person name="Du F."/>
            <person name="Lamar B."/>
            <person name="Courtney L."/>
            <person name="Kalicki J."/>
            <person name="Ozersky P."/>
            <person name="Bielicki L."/>
            <person name="Scott K."/>
            <person name="Holmes A."/>
            <person name="Harkins R."/>
            <person name="Harris A."/>
            <person name="Strong C.M."/>
            <person name="Hou S."/>
            <person name="Tomlinson C."/>
            <person name="Dauphin-Kohlberg S."/>
            <person name="Kozlowicz-Reilly A."/>
            <person name="Leonard S."/>
            <person name="Rohlfing T."/>
            <person name="Rock S.M."/>
            <person name="Tin-Wollam A.M."/>
            <person name="Abbott A."/>
            <person name="Minx P."/>
            <person name="Maupin R."/>
            <person name="Strowmatt C."/>
            <person name="Latreille P."/>
            <person name="Miller N."/>
            <person name="Johnson D."/>
            <person name="Murray J."/>
            <person name="Woessner J.P."/>
            <person name="Wendl M.C."/>
            <person name="Yang S.P."/>
            <person name="Schultz B.R."/>
            <person name="Wallis J.W."/>
            <person name="Spieth J."/>
            <person name="Bieri T.A."/>
            <person name="Nelson J.O."/>
            <person name="Berkowicz N."/>
            <person name="Wohldmann P.E."/>
            <person name="Cook L.L."/>
            <person name="Hickenbotham M.T."/>
            <person name="Eldred J."/>
            <person name="Williams D."/>
            <person name="Bedell J.A."/>
            <person name="Mardis E.R."/>
            <person name="Clifton S.W."/>
            <person name="Chissoe S.L."/>
            <person name="Marra M.A."/>
            <person name="Raymond C."/>
            <person name="Haugen E."/>
            <person name="Gillett W."/>
            <person name="Zhou Y."/>
            <person name="James R."/>
            <person name="Phelps K."/>
            <person name="Iadanoto S."/>
            <person name="Bubb K."/>
            <person name="Simms E."/>
            <person name="Levy R."/>
            <person name="Clendenning J."/>
            <person name="Kaul R."/>
            <person name="Kent W.J."/>
            <person name="Furey T.S."/>
            <person name="Baertsch R.A."/>
            <person name="Brent M.R."/>
            <person name="Keibler E."/>
            <person name="Flicek P."/>
            <person name="Bork P."/>
            <person name="Suyama M."/>
            <person name="Bailey J.A."/>
            <person name="Portnoy M.E."/>
            <person name="Torrents D."/>
            <person name="Chinwalla A.T."/>
            <person name="Gish W.R."/>
            <person name="Eddy S.R."/>
            <person name="McPherson J.D."/>
            <person name="Olson M.V."/>
            <person name="Eichler E.E."/>
            <person name="Green E.D."/>
            <person name="Waterston R.H."/>
            <person name="Wilson R.K."/>
        </authorList>
    </citation>
    <scope>NUCLEOTIDE SEQUENCE [LARGE SCALE GENOMIC DNA]</scope>
</reference>
<organism evidence="1 2">
    <name type="scientific">Homo sapiens</name>
    <name type="common">Human</name>
    <dbReference type="NCBI Taxonomy" id="9606"/>
    <lineage>
        <taxon>Eukaryota</taxon>
        <taxon>Metazoa</taxon>
        <taxon>Chordata</taxon>
        <taxon>Craniata</taxon>
        <taxon>Vertebrata</taxon>
        <taxon>Euteleostomi</taxon>
        <taxon>Mammalia</taxon>
        <taxon>Eutheria</taxon>
        <taxon>Euarchontoglires</taxon>
        <taxon>Primates</taxon>
        <taxon>Haplorrhini</taxon>
        <taxon>Catarrhini</taxon>
        <taxon>Hominidae</taxon>
        <taxon>Homo</taxon>
    </lineage>
</organism>
<feature type="non-terminal residue" evidence="1">
    <location>
        <position position="9"/>
    </location>
</feature>
<dbReference type="GeneTree" id="ENSGT00940000159899"/>
<dbReference type="ChiTaRS" id="RSPH10B2">
    <property type="organism name" value="human"/>
</dbReference>
<dbReference type="HGNC" id="HGNC:34385">
    <property type="gene designation" value="RSPH10B2"/>
</dbReference>
<reference evidence="1" key="4">
    <citation type="submission" date="2025-08" db="UniProtKB">
        <authorList>
            <consortium name="Ensembl"/>
        </authorList>
    </citation>
    <scope>IDENTIFICATION</scope>
</reference>
<dbReference type="OrthoDB" id="294378at2759"/>
<dbReference type="Proteomes" id="UP000005640">
    <property type="component" value="Chromosome 7"/>
</dbReference>
<protein>
    <submittedName>
        <fullName evidence="1">Radial spoke head 10 homolog B2</fullName>
    </submittedName>
</protein>
<accession>A0A1D5RMP1</accession>
<dbReference type="OpenTargets" id="ENSG00000169402"/>
<reference evidence="1" key="5">
    <citation type="submission" date="2025-09" db="UniProtKB">
        <authorList>
            <consortium name="Ensembl"/>
        </authorList>
    </citation>
    <scope>IDENTIFICATION</scope>
</reference>
<evidence type="ECO:0000313" key="2">
    <source>
        <dbReference type="Proteomes" id="UP000005640"/>
    </source>
</evidence>
<dbReference type="Ensembl" id="ENST00000435395.5">
    <property type="protein sequence ID" value="ENSP00000396498.1"/>
    <property type="gene ID" value="ENSG00000169402.16"/>
</dbReference>
<dbReference type="Bgee" id="ENSG00000169402">
    <property type="expression patterns" value="Expressed in right uterine tube and 96 other cell types or tissues"/>
</dbReference>
<name>A0A1D5RMP1_HUMAN</name>
<keyword evidence="2" id="KW-1185">Reference proteome</keyword>
<dbReference type="EMBL" id="AC079882">
    <property type="status" value="NOT_ANNOTATED_CDS"/>
    <property type="molecule type" value="Genomic_DNA"/>
</dbReference>
<dbReference type="EMBL" id="AC073343">
    <property type="status" value="NOT_ANNOTATED_CDS"/>
    <property type="molecule type" value="Genomic_DNA"/>
</dbReference>
<gene>
    <name evidence="1" type="primary">RSPH10B2</name>
</gene>
<dbReference type="Ensembl" id="ENST00000435395.5">
    <property type="protein sequence ID" value="ENSP00000396498.1"/>
    <property type="gene ID" value="ENSG00000169402.17"/>
</dbReference>
<dbReference type="ExpressionAtlas" id="A0A1D5RMP1">
    <property type="expression patterns" value="baseline and differential"/>
</dbReference>
<dbReference type="VEuPathDB" id="HostDB:ENSG00000169402"/>